<accession>A0A3M2MAD4</accession>
<evidence type="ECO:0000256" key="1">
    <source>
        <dbReference type="SAM" id="MobiDB-lite"/>
    </source>
</evidence>
<dbReference type="AlphaFoldDB" id="A0A3M2MAD4"/>
<dbReference type="GO" id="GO:0005524">
    <property type="term" value="F:ATP binding"/>
    <property type="evidence" value="ECO:0007669"/>
    <property type="project" value="UniProtKB-KW"/>
</dbReference>
<keyword evidence="2" id="KW-1133">Transmembrane helix</keyword>
<feature type="region of interest" description="Disordered" evidence="1">
    <location>
        <begin position="326"/>
        <end position="420"/>
    </location>
</feature>
<evidence type="ECO:0000256" key="2">
    <source>
        <dbReference type="SAM" id="Phobius"/>
    </source>
</evidence>
<keyword evidence="2" id="KW-0812">Transmembrane</keyword>
<evidence type="ECO:0000313" key="3">
    <source>
        <dbReference type="EMBL" id="RMI46744.1"/>
    </source>
</evidence>
<feature type="transmembrane region" description="Helical" evidence="2">
    <location>
        <begin position="159"/>
        <end position="190"/>
    </location>
</feature>
<dbReference type="EMBL" id="RFFJ01000001">
    <property type="protein sequence ID" value="RMI46744.1"/>
    <property type="molecule type" value="Genomic_DNA"/>
</dbReference>
<keyword evidence="4" id="KW-1185">Reference proteome</keyword>
<feature type="compositionally biased region" description="Pro residues" evidence="1">
    <location>
        <begin position="408"/>
        <end position="420"/>
    </location>
</feature>
<feature type="compositionally biased region" description="Low complexity" evidence="1">
    <location>
        <begin position="347"/>
        <end position="365"/>
    </location>
</feature>
<keyword evidence="3" id="KW-0067">ATP-binding</keyword>
<feature type="transmembrane region" description="Helical" evidence="2">
    <location>
        <begin position="75"/>
        <end position="98"/>
    </location>
</feature>
<feature type="transmembrane region" description="Helical" evidence="2">
    <location>
        <begin position="196"/>
        <end position="217"/>
    </location>
</feature>
<feature type="compositionally biased region" description="Low complexity" evidence="1">
    <location>
        <begin position="373"/>
        <end position="388"/>
    </location>
</feature>
<evidence type="ECO:0000313" key="4">
    <source>
        <dbReference type="Proteomes" id="UP000278673"/>
    </source>
</evidence>
<keyword evidence="2" id="KW-0472">Membrane</keyword>
<feature type="transmembrane region" description="Helical" evidence="2">
    <location>
        <begin position="229"/>
        <end position="249"/>
    </location>
</feature>
<protein>
    <submittedName>
        <fullName evidence="3">ATP-binding protein</fullName>
    </submittedName>
</protein>
<feature type="transmembrane region" description="Helical" evidence="2">
    <location>
        <begin position="118"/>
        <end position="138"/>
    </location>
</feature>
<proteinExistence type="predicted"/>
<feature type="transmembrane region" description="Helical" evidence="2">
    <location>
        <begin position="261"/>
        <end position="284"/>
    </location>
</feature>
<reference evidence="3 4" key="1">
    <citation type="submission" date="2018-10" db="EMBL/GenBank/DDBJ databases">
        <title>Isolation, diversity and antifungal activity of actinobacteria from wheat.</title>
        <authorList>
            <person name="Han C."/>
        </authorList>
    </citation>
    <scope>NUCLEOTIDE SEQUENCE [LARGE SCALE GENOMIC DNA]</scope>
    <source>
        <strain evidence="3 4">NEAU-YY642</strain>
    </source>
</reference>
<dbReference type="Proteomes" id="UP000278673">
    <property type="component" value="Unassembled WGS sequence"/>
</dbReference>
<name>A0A3M2MAD4_9ACTN</name>
<keyword evidence="3" id="KW-0547">Nucleotide-binding</keyword>
<gene>
    <name evidence="3" type="ORF">EBN88_00485</name>
</gene>
<organism evidence="3 4">
    <name type="scientific">Streptomyces triticirhizae</name>
    <dbReference type="NCBI Taxonomy" id="2483353"/>
    <lineage>
        <taxon>Bacteria</taxon>
        <taxon>Bacillati</taxon>
        <taxon>Actinomycetota</taxon>
        <taxon>Actinomycetes</taxon>
        <taxon>Kitasatosporales</taxon>
        <taxon>Streptomycetaceae</taxon>
        <taxon>Streptomyces</taxon>
    </lineage>
</organism>
<sequence length="420" mass="41807">MVAVPGVCDVPGINMVCDAVGEAATAGAGAVMGPVGDWIAASLGDLAGSAAELAATAVDSTTTVNLEAQWFRDHYALLVPIALTALVGAFCLNLVVAAWRADGVALRRALTGTIHGSLFAFVVVPVTMIALTVTDALSAGLFEAAGTSLPDAVRRLVDVALLASLGGLGWALAALVALAMAIGAFLFWGVMILRKVGLLILLALAPFAGAGAGFEFGRRMRRGWIELTATLIVSKAVMTVVFVVGVAALGEASPADTGDMAALSDAIAGLVVMLLVLLSPVAVYRFVRWAGDGAGEEAHRTGSSGIGIGAQRLRQTAVLAAGAGVGAGKAAPQGPTSASFSEGLVPSSSSTSASAGQGVASGSTPSPTPPAANPQAPTGGQAHRQAPSQPVPPPSWTPAPADLRKPPSSRPPAAPPEGGR</sequence>
<comment type="caution">
    <text evidence="3">The sequence shown here is derived from an EMBL/GenBank/DDBJ whole genome shotgun (WGS) entry which is preliminary data.</text>
</comment>